<feature type="compositionally biased region" description="Polar residues" evidence="4">
    <location>
        <begin position="77"/>
        <end position="92"/>
    </location>
</feature>
<evidence type="ECO:0000256" key="2">
    <source>
        <dbReference type="ARBA" id="ARBA00023054"/>
    </source>
</evidence>
<feature type="coiled-coil region" evidence="3">
    <location>
        <begin position="160"/>
        <end position="201"/>
    </location>
</feature>
<proteinExistence type="inferred from homology"/>
<feature type="region of interest" description="Disordered" evidence="4">
    <location>
        <begin position="415"/>
        <end position="438"/>
    </location>
</feature>
<organism evidence="5 7">
    <name type="scientific">Adineta steineri</name>
    <dbReference type="NCBI Taxonomy" id="433720"/>
    <lineage>
        <taxon>Eukaryota</taxon>
        <taxon>Metazoa</taxon>
        <taxon>Spiralia</taxon>
        <taxon>Gnathifera</taxon>
        <taxon>Rotifera</taxon>
        <taxon>Eurotatoria</taxon>
        <taxon>Bdelloidea</taxon>
        <taxon>Adinetida</taxon>
        <taxon>Adinetidae</taxon>
        <taxon>Adineta</taxon>
    </lineage>
</organism>
<name>A0A814EYW8_9BILA</name>
<dbReference type="InterPro" id="IPR019139">
    <property type="entry name" value="LRRFIP1/2"/>
</dbReference>
<dbReference type="Pfam" id="PF09738">
    <property type="entry name" value="LRRFIP"/>
    <property type="match status" value="1"/>
</dbReference>
<feature type="coiled-coil region" evidence="3">
    <location>
        <begin position="257"/>
        <end position="398"/>
    </location>
</feature>
<dbReference type="OrthoDB" id="10028421at2759"/>
<dbReference type="Proteomes" id="UP000663891">
    <property type="component" value="Unassembled WGS sequence"/>
</dbReference>
<dbReference type="GO" id="GO:0006355">
    <property type="term" value="P:regulation of DNA-templated transcription"/>
    <property type="evidence" value="ECO:0007669"/>
    <property type="project" value="InterPro"/>
</dbReference>
<comment type="similarity">
    <text evidence="1">Belongs to the LRRFIP family.</text>
</comment>
<protein>
    <submittedName>
        <fullName evidence="5">Uncharacterized protein</fullName>
    </submittedName>
</protein>
<reference evidence="5" key="1">
    <citation type="submission" date="2021-02" db="EMBL/GenBank/DDBJ databases">
        <authorList>
            <person name="Nowell W R."/>
        </authorList>
    </citation>
    <scope>NUCLEOTIDE SEQUENCE</scope>
</reference>
<evidence type="ECO:0000313" key="5">
    <source>
        <dbReference type="EMBL" id="CAF0975876.1"/>
    </source>
</evidence>
<sequence>MSSSTVSRYRESTSVTTPTKIYDQNDASFAEEEALDAIAKEAELRLYRQREQNREARQIRHKELEKNAQDNDDDDSPTSSHASSTPIESTKSTTININPTIGINTNTLLLQKFLNGDIDLRTIEQRDLRRLLSELESKYKILMITNSSMYNEKQSLHYQIDNYKDLLEEYCETSNQAKRQLKEKSREFDLQKRTLNDLQQDYNKTVEILTNCEKLIEEYDVQKFSTVSPTESNSRETLILLNSFANGSIDEKFKRILNEKHEQYDELLKLKSELDEEKTRLRILTESRSDSLELHNQNMNDECDSEQQKQLMKEIMNLENRLQRLDTDNGSLQQENKRYEAQLARYKQQLDDGERVEEELKQERRALQRELRNARDDYEKERTRSDVLQRENERLRTSRNNNLLSNTDDNIVISRSHSPLLPTNSNDIQSNSPIEDTN</sequence>
<comment type="caution">
    <text evidence="5">The sequence shown here is derived from an EMBL/GenBank/DDBJ whole genome shotgun (WGS) entry which is preliminary data.</text>
</comment>
<evidence type="ECO:0000256" key="3">
    <source>
        <dbReference type="SAM" id="Coils"/>
    </source>
</evidence>
<keyword evidence="2 3" id="KW-0175">Coiled coil</keyword>
<accession>A0A814EYW8</accession>
<evidence type="ECO:0000256" key="4">
    <source>
        <dbReference type="SAM" id="MobiDB-lite"/>
    </source>
</evidence>
<evidence type="ECO:0000313" key="6">
    <source>
        <dbReference type="EMBL" id="CAF3780729.1"/>
    </source>
</evidence>
<dbReference type="EMBL" id="CAJNON010000107">
    <property type="protein sequence ID" value="CAF0975876.1"/>
    <property type="molecule type" value="Genomic_DNA"/>
</dbReference>
<dbReference type="EMBL" id="CAJOAY010001032">
    <property type="protein sequence ID" value="CAF3780729.1"/>
    <property type="molecule type" value="Genomic_DNA"/>
</dbReference>
<feature type="compositionally biased region" description="Polar residues" evidence="4">
    <location>
        <begin position="1"/>
        <end position="19"/>
    </location>
</feature>
<gene>
    <name evidence="6" type="ORF">OKA104_LOCUS17357</name>
    <name evidence="5" type="ORF">VCS650_LOCUS13394</name>
</gene>
<dbReference type="Gene3D" id="1.20.5.4090">
    <property type="match status" value="1"/>
</dbReference>
<dbReference type="Proteomes" id="UP000663881">
    <property type="component" value="Unassembled WGS sequence"/>
</dbReference>
<evidence type="ECO:0000256" key="1">
    <source>
        <dbReference type="ARBA" id="ARBA00008275"/>
    </source>
</evidence>
<feature type="region of interest" description="Disordered" evidence="4">
    <location>
        <begin position="63"/>
        <end position="97"/>
    </location>
</feature>
<feature type="region of interest" description="Disordered" evidence="4">
    <location>
        <begin position="1"/>
        <end position="26"/>
    </location>
</feature>
<evidence type="ECO:0000313" key="7">
    <source>
        <dbReference type="Proteomes" id="UP000663891"/>
    </source>
</evidence>
<dbReference type="PANTHER" id="PTHR19212:SF0">
    <property type="entry name" value="LD07988P"/>
    <property type="match status" value="1"/>
</dbReference>
<dbReference type="AlphaFoldDB" id="A0A814EYW8"/>
<dbReference type="PANTHER" id="PTHR19212">
    <property type="entry name" value="LEUCINE RICH REPEAT IN FLII INTERACTING PROTEIN"/>
    <property type="match status" value="1"/>
</dbReference>